<dbReference type="RefSeq" id="WP_116884681.1">
    <property type="nucleotide sequence ID" value="NZ_CAJKCJ010000065.1"/>
</dbReference>
<evidence type="ECO:0000313" key="7">
    <source>
        <dbReference type="Proteomes" id="UP000245959"/>
    </source>
</evidence>
<dbReference type="EMBL" id="QEKH01000020">
    <property type="protein sequence ID" value="PVY39597.1"/>
    <property type="molecule type" value="Genomic_DNA"/>
</dbReference>
<dbReference type="EMBL" id="JABAEW010000010">
    <property type="protein sequence ID" value="NMD86308.1"/>
    <property type="molecule type" value="Genomic_DNA"/>
</dbReference>
<accession>A0A2U1ATK4</accession>
<comment type="function">
    <text evidence="3">Required for rescue of stalled ribosomes mediated by trans-translation. Binds to transfer-messenger RNA (tmRNA), required for stable association of tmRNA with ribosomes. tmRNA and SmpB together mimic tRNA shape, replacing the anticodon stem-loop with SmpB. tmRNA is encoded by the ssrA gene; the 2 termini fold to resemble tRNA(Ala) and it encodes a 'tag peptide', a short internal open reading frame. During trans-translation Ala-aminoacylated tmRNA acts like a tRNA, entering the A-site of stalled ribosomes, displacing the stalled mRNA. The ribosome then switches to translate the ORF on the tmRNA; the nascent peptide is terminated with the 'tag peptide' encoded by the tmRNA and targeted for degradation. The ribosome is freed to recommence translation, which seems to be the essential function of trans-translation.</text>
</comment>
<dbReference type="HAMAP" id="MF_00023">
    <property type="entry name" value="SmpB"/>
    <property type="match status" value="1"/>
</dbReference>
<evidence type="ECO:0000313" key="5">
    <source>
        <dbReference type="EMBL" id="NMD86308.1"/>
    </source>
</evidence>
<dbReference type="SUPFAM" id="SSF74982">
    <property type="entry name" value="Small protein B (SmpB)"/>
    <property type="match status" value="1"/>
</dbReference>
<dbReference type="NCBIfam" id="NF003843">
    <property type="entry name" value="PRK05422.1"/>
    <property type="match status" value="1"/>
</dbReference>
<evidence type="ECO:0000256" key="2">
    <source>
        <dbReference type="ARBA" id="ARBA00022884"/>
    </source>
</evidence>
<dbReference type="Proteomes" id="UP000245959">
    <property type="component" value="Unassembled WGS sequence"/>
</dbReference>
<comment type="similarity">
    <text evidence="3">Belongs to the SmpB family.</text>
</comment>
<dbReference type="GO" id="GO:0070929">
    <property type="term" value="P:trans-translation"/>
    <property type="evidence" value="ECO:0007669"/>
    <property type="project" value="UniProtKB-UniRule"/>
</dbReference>
<comment type="caution">
    <text evidence="6">The sequence shown here is derived from an EMBL/GenBank/DDBJ whole genome shotgun (WGS) entry which is preliminary data.</text>
</comment>
<keyword evidence="2 3" id="KW-0694">RNA-binding</keyword>
<reference evidence="6 7" key="1">
    <citation type="submission" date="2018-04" db="EMBL/GenBank/DDBJ databases">
        <title>Genomic Encyclopedia of Type Strains, Phase IV (KMG-IV): sequencing the most valuable type-strain genomes for metagenomic binning, comparative biology and taxonomic classification.</title>
        <authorList>
            <person name="Goeker M."/>
        </authorList>
    </citation>
    <scope>NUCLEOTIDE SEQUENCE [LARGE SCALE GENOMIC DNA]</scope>
    <source>
        <strain evidence="6 7">DSM 14823</strain>
    </source>
</reference>
<evidence type="ECO:0000313" key="6">
    <source>
        <dbReference type="EMBL" id="PVY39597.1"/>
    </source>
</evidence>
<dbReference type="GO" id="GO:0003723">
    <property type="term" value="F:RNA binding"/>
    <property type="evidence" value="ECO:0007669"/>
    <property type="project" value="UniProtKB-UniRule"/>
</dbReference>
<dbReference type="Proteomes" id="UP000576225">
    <property type="component" value="Unassembled WGS sequence"/>
</dbReference>
<reference evidence="5 8" key="2">
    <citation type="submission" date="2020-04" db="EMBL/GenBank/DDBJ databases">
        <authorList>
            <person name="Hitch T.C.A."/>
            <person name="Wylensek D."/>
            <person name="Clavel T."/>
        </authorList>
    </citation>
    <scope>NUCLEOTIDE SEQUENCE [LARGE SCALE GENOMIC DNA]</scope>
    <source>
        <strain evidence="5 8">COR2-253-APC-1A</strain>
    </source>
</reference>
<dbReference type="PANTHER" id="PTHR30308:SF2">
    <property type="entry name" value="SSRA-BINDING PROTEIN"/>
    <property type="match status" value="1"/>
</dbReference>
<gene>
    <name evidence="3 5" type="primary">smpB</name>
    <name evidence="6" type="ORF">C8D82_12074</name>
    <name evidence="5" type="ORF">HF882_06890</name>
</gene>
<dbReference type="Gene3D" id="2.40.280.10">
    <property type="match status" value="1"/>
</dbReference>
<evidence type="ECO:0000313" key="8">
    <source>
        <dbReference type="Proteomes" id="UP000576225"/>
    </source>
</evidence>
<dbReference type="GeneID" id="78295974"/>
<dbReference type="NCBIfam" id="TIGR00086">
    <property type="entry name" value="smpB"/>
    <property type="match status" value="1"/>
</dbReference>
<protein>
    <recommendedName>
        <fullName evidence="3">SsrA-binding protein</fullName>
    </recommendedName>
    <alternativeName>
        <fullName evidence="3">Small protein B</fullName>
    </alternativeName>
</protein>
<name>A0A2U1ATK4_9BACT</name>
<dbReference type="CDD" id="cd09294">
    <property type="entry name" value="SmpB"/>
    <property type="match status" value="1"/>
</dbReference>
<comment type="subcellular location">
    <subcellularLocation>
        <location evidence="3">Cytoplasm</location>
    </subcellularLocation>
    <text evidence="3">The tmRNA-SmpB complex associates with stalled 70S ribosomes.</text>
</comment>
<dbReference type="PANTHER" id="PTHR30308">
    <property type="entry name" value="TMRNA-BINDING COMPONENT OF TRANS-TRANSLATION TAGGING COMPLEX"/>
    <property type="match status" value="1"/>
</dbReference>
<dbReference type="GO" id="GO:0070930">
    <property type="term" value="P:trans-translation-dependent protein tagging"/>
    <property type="evidence" value="ECO:0007669"/>
    <property type="project" value="TreeGrafter"/>
</dbReference>
<dbReference type="GO" id="GO:0005829">
    <property type="term" value="C:cytosol"/>
    <property type="evidence" value="ECO:0007669"/>
    <property type="project" value="TreeGrafter"/>
</dbReference>
<dbReference type="InterPro" id="IPR023620">
    <property type="entry name" value="SmpB"/>
</dbReference>
<evidence type="ECO:0000256" key="3">
    <source>
        <dbReference type="HAMAP-Rule" id="MF_00023"/>
    </source>
</evidence>
<evidence type="ECO:0000256" key="4">
    <source>
        <dbReference type="SAM" id="MobiDB-lite"/>
    </source>
</evidence>
<dbReference type="InterPro" id="IPR000037">
    <property type="entry name" value="SsrA-bd_prot"/>
</dbReference>
<dbReference type="Pfam" id="PF01668">
    <property type="entry name" value="SmpB"/>
    <property type="match status" value="1"/>
</dbReference>
<sequence length="153" mass="17630">MPRQTPADPVLATNKKAFHNYHIIERFEAGVELVGTEVKSCRDRAIVMNEGYVTINNGQAWLLNVHIAVYGFGNRFNHVATQKRRLLLHHNEILKLAQWLGQKGGTIVPLKFYLKKGLVKVEIAYCQGKTHGDQRETLRRRQSDLEMRRAVKR</sequence>
<evidence type="ECO:0000256" key="1">
    <source>
        <dbReference type="ARBA" id="ARBA00022490"/>
    </source>
</evidence>
<keyword evidence="1 3" id="KW-0963">Cytoplasm</keyword>
<feature type="region of interest" description="Disordered" evidence="4">
    <location>
        <begin position="134"/>
        <end position="153"/>
    </location>
</feature>
<organism evidence="6 7">
    <name type="scientific">Victivallis vadensis</name>
    <dbReference type="NCBI Taxonomy" id="172901"/>
    <lineage>
        <taxon>Bacteria</taxon>
        <taxon>Pseudomonadati</taxon>
        <taxon>Lentisphaerota</taxon>
        <taxon>Lentisphaeria</taxon>
        <taxon>Victivallales</taxon>
        <taxon>Victivallaceae</taxon>
        <taxon>Victivallis</taxon>
    </lineage>
</organism>
<keyword evidence="7" id="KW-1185">Reference proteome</keyword>
<dbReference type="AlphaFoldDB" id="A0A2U1ATK4"/>
<proteinExistence type="inferred from homology"/>